<reference evidence="1" key="1">
    <citation type="journal article" date="2020" name="mSystems">
        <title>Genome- and Community-Level Interaction Insights into Carbon Utilization and Element Cycling Functions of Hydrothermarchaeota in Hydrothermal Sediment.</title>
        <authorList>
            <person name="Zhou Z."/>
            <person name="Liu Y."/>
            <person name="Xu W."/>
            <person name="Pan J."/>
            <person name="Luo Z.H."/>
            <person name="Li M."/>
        </authorList>
    </citation>
    <scope>NUCLEOTIDE SEQUENCE [LARGE SCALE GENOMIC DNA]</scope>
    <source>
        <strain evidence="1">HyVt-485</strain>
    </source>
</reference>
<sequence>MFSKLLITSVLGTTLIGGGAATGLAPDNALPSALEFAAGPLRVETGGGQTIQAHMASHSRLTLTMKLGAHTRLQIKF</sequence>
<evidence type="ECO:0000313" key="1">
    <source>
        <dbReference type="EMBL" id="HHL42290.1"/>
    </source>
</evidence>
<protein>
    <submittedName>
        <fullName evidence="1">Uncharacterized protein</fullName>
    </submittedName>
</protein>
<dbReference type="AlphaFoldDB" id="A0A7C5LU56"/>
<accession>A0A7C5LU56</accession>
<dbReference type="Proteomes" id="UP000885830">
    <property type="component" value="Unassembled WGS sequence"/>
</dbReference>
<comment type="caution">
    <text evidence="1">The sequence shown here is derived from an EMBL/GenBank/DDBJ whole genome shotgun (WGS) entry which is preliminary data.</text>
</comment>
<organism evidence="1">
    <name type="scientific">Hellea balneolensis</name>
    <dbReference type="NCBI Taxonomy" id="287478"/>
    <lineage>
        <taxon>Bacteria</taxon>
        <taxon>Pseudomonadati</taxon>
        <taxon>Pseudomonadota</taxon>
        <taxon>Alphaproteobacteria</taxon>
        <taxon>Maricaulales</taxon>
        <taxon>Robiginitomaculaceae</taxon>
        <taxon>Hellea</taxon>
    </lineage>
</organism>
<dbReference type="EMBL" id="DRMJ01000075">
    <property type="protein sequence ID" value="HHL42290.1"/>
    <property type="molecule type" value="Genomic_DNA"/>
</dbReference>
<gene>
    <name evidence="1" type="ORF">ENJ42_01610</name>
</gene>
<name>A0A7C5LU56_9PROT</name>
<proteinExistence type="predicted"/>